<dbReference type="KEGG" id="dbc:MFMK1_001700"/>
<dbReference type="Gene3D" id="1.10.3210.10">
    <property type="entry name" value="Hypothetical protein af1432"/>
    <property type="match status" value="1"/>
</dbReference>
<keyword evidence="1" id="KW-0378">Hydrolase</keyword>
<dbReference type="Gene3D" id="2.40.50.140">
    <property type="entry name" value="Nucleic acid-binding proteins"/>
    <property type="match status" value="1"/>
</dbReference>
<name>A0AAU0UM76_9FIRM</name>
<reference evidence="3 4" key="1">
    <citation type="submission" date="2023-04" db="EMBL/GenBank/DDBJ databases">
        <authorList>
            <person name="Hsu D."/>
        </authorList>
    </citation>
    <scope>NUCLEOTIDE SEQUENCE [LARGE SCALE GENOMIC DNA]</scope>
    <source>
        <strain evidence="3 4">MK1</strain>
    </source>
</reference>
<dbReference type="PANTHER" id="PTHR37294:SF1">
    <property type="entry name" value="3'-5' EXORIBONUCLEASE YHAM"/>
    <property type="match status" value="1"/>
</dbReference>
<dbReference type="AlphaFoldDB" id="A0AAU0UM76"/>
<dbReference type="GO" id="GO:0003676">
    <property type="term" value="F:nucleic acid binding"/>
    <property type="evidence" value="ECO:0007669"/>
    <property type="project" value="InterPro"/>
</dbReference>
<evidence type="ECO:0000256" key="1">
    <source>
        <dbReference type="ARBA" id="ARBA00022801"/>
    </source>
</evidence>
<dbReference type="SUPFAM" id="SSF109604">
    <property type="entry name" value="HD-domain/PDEase-like"/>
    <property type="match status" value="1"/>
</dbReference>
<dbReference type="Pfam" id="PF01966">
    <property type="entry name" value="HD"/>
    <property type="match status" value="1"/>
</dbReference>
<dbReference type="EMBL" id="CP121694">
    <property type="protein sequence ID" value="WRO21879.1"/>
    <property type="molecule type" value="Genomic_DNA"/>
</dbReference>
<protein>
    <submittedName>
        <fullName evidence="3">HD domain-containing protein</fullName>
    </submittedName>
</protein>
<dbReference type="GO" id="GO:0031125">
    <property type="term" value="P:rRNA 3'-end processing"/>
    <property type="evidence" value="ECO:0007669"/>
    <property type="project" value="TreeGrafter"/>
</dbReference>
<gene>
    <name evidence="3" type="ORF">MFMK1_001700</name>
</gene>
<dbReference type="Pfam" id="PF01336">
    <property type="entry name" value="tRNA_anti-codon"/>
    <property type="match status" value="1"/>
</dbReference>
<dbReference type="NCBIfam" id="TIGR00277">
    <property type="entry name" value="HDIG"/>
    <property type="match status" value="1"/>
</dbReference>
<dbReference type="SUPFAM" id="SSF50249">
    <property type="entry name" value="Nucleic acid-binding proteins"/>
    <property type="match status" value="1"/>
</dbReference>
<dbReference type="GO" id="GO:0016787">
    <property type="term" value="F:hydrolase activity"/>
    <property type="evidence" value="ECO:0007669"/>
    <property type="project" value="UniProtKB-KW"/>
</dbReference>
<feature type="domain" description="HD/PDEase" evidence="2">
    <location>
        <begin position="158"/>
        <end position="291"/>
    </location>
</feature>
<organism evidence="3 4">
    <name type="scientific">Metallumcola ferriviriculae</name>
    <dbReference type="NCBI Taxonomy" id="3039180"/>
    <lineage>
        <taxon>Bacteria</taxon>
        <taxon>Bacillati</taxon>
        <taxon>Bacillota</taxon>
        <taxon>Clostridia</taxon>
        <taxon>Neomoorellales</taxon>
        <taxon>Desulfitibacteraceae</taxon>
        <taxon>Metallumcola</taxon>
    </lineage>
</organism>
<dbReference type="InterPro" id="IPR003607">
    <property type="entry name" value="HD/PDEase_dom"/>
</dbReference>
<accession>A0AAU0UM76</accession>
<dbReference type="CDD" id="cd00077">
    <property type="entry name" value="HDc"/>
    <property type="match status" value="1"/>
</dbReference>
<dbReference type="InterPro" id="IPR006674">
    <property type="entry name" value="HD_domain"/>
</dbReference>
<dbReference type="InterPro" id="IPR006675">
    <property type="entry name" value="HDIG_dom"/>
</dbReference>
<dbReference type="InterPro" id="IPR050798">
    <property type="entry name" value="YhaM_exoribonuc/phosphodiest"/>
</dbReference>
<dbReference type="InterPro" id="IPR004365">
    <property type="entry name" value="NA-bd_OB_tRNA"/>
</dbReference>
<dbReference type="SMART" id="SM00471">
    <property type="entry name" value="HDc"/>
    <property type="match status" value="1"/>
</dbReference>
<evidence type="ECO:0000313" key="3">
    <source>
        <dbReference type="EMBL" id="WRO21879.1"/>
    </source>
</evidence>
<keyword evidence="4" id="KW-1185">Reference proteome</keyword>
<evidence type="ECO:0000313" key="4">
    <source>
        <dbReference type="Proteomes" id="UP001329915"/>
    </source>
</evidence>
<dbReference type="PANTHER" id="PTHR37294">
    <property type="entry name" value="3'-5' EXORIBONUCLEASE YHAM"/>
    <property type="match status" value="1"/>
</dbReference>
<dbReference type="InterPro" id="IPR012340">
    <property type="entry name" value="NA-bd_OB-fold"/>
</dbReference>
<dbReference type="RefSeq" id="WP_366924706.1">
    <property type="nucleotide sequence ID" value="NZ_CP121694.1"/>
</dbReference>
<dbReference type="Proteomes" id="UP001329915">
    <property type="component" value="Chromosome"/>
</dbReference>
<sequence>MKQYINELQPGVKVNSVFALAKKQLIPFRDPSKGKFLSLVIADKTGQIEAKLWDGAEEIAAGLAEEDLIQVEGAVSEYRGSNQITIEKVSPAAAGKWQPEDFLPAGKDKQLLLDELRQLVASLNNEHLKTLLANWFSDKDFLQQYLTCPAAKKVHHACIGGLAEHSLEVCSYAVQVAKNYSKINRDVVLVGALLHDIGKIMEYRYQTSIAVTDSGKLFGHPVLGWDMIAERIGMQPDFPAPLADHLKHIILTHHGQLEWGAPVLPQTPEAMTVFYCDLLSGRIRQVFDIIQQDEDDELWTRYDRLISRAIYRGYKED</sequence>
<evidence type="ECO:0000259" key="2">
    <source>
        <dbReference type="SMART" id="SM00471"/>
    </source>
</evidence>
<proteinExistence type="predicted"/>